<evidence type="ECO:0000256" key="1">
    <source>
        <dbReference type="SAM" id="MobiDB-lite"/>
    </source>
</evidence>
<comment type="caution">
    <text evidence="3">The sequence shown here is derived from an EMBL/GenBank/DDBJ whole genome shotgun (WGS) entry which is preliminary data.</text>
</comment>
<dbReference type="PROSITE" id="PS51257">
    <property type="entry name" value="PROKAR_LIPOPROTEIN"/>
    <property type="match status" value="1"/>
</dbReference>
<dbReference type="InterPro" id="IPR018759">
    <property type="entry name" value="BBP2_2"/>
</dbReference>
<keyword evidence="4" id="KW-1185">Reference proteome</keyword>
<evidence type="ECO:0000313" key="3">
    <source>
        <dbReference type="EMBL" id="OJF94508.1"/>
    </source>
</evidence>
<feature type="region of interest" description="Disordered" evidence="1">
    <location>
        <begin position="137"/>
        <end position="157"/>
    </location>
</feature>
<proteinExistence type="predicted"/>
<evidence type="ECO:0000313" key="4">
    <source>
        <dbReference type="Proteomes" id="UP000182661"/>
    </source>
</evidence>
<protein>
    <recommendedName>
        <fullName evidence="5">Outer membrane beta-barrel protein</fullName>
    </recommendedName>
</protein>
<organism evidence="3 4">
    <name type="scientific">Pararhizobium antarcticum</name>
    <dbReference type="NCBI Taxonomy" id="1798805"/>
    <lineage>
        <taxon>Bacteria</taxon>
        <taxon>Pseudomonadati</taxon>
        <taxon>Pseudomonadota</taxon>
        <taxon>Alphaproteobacteria</taxon>
        <taxon>Hyphomicrobiales</taxon>
        <taxon>Rhizobiaceae</taxon>
        <taxon>Rhizobium/Agrobacterium group</taxon>
        <taxon>Pararhizobium</taxon>
    </lineage>
</organism>
<gene>
    <name evidence="3" type="ORF">AX760_19855</name>
</gene>
<accession>A0A657LRI8</accession>
<dbReference type="RefSeq" id="WP_071834049.1">
    <property type="nucleotide sequence ID" value="NZ_LSRP01000097.1"/>
</dbReference>
<dbReference type="Pfam" id="PF10082">
    <property type="entry name" value="BBP2_2"/>
    <property type="match status" value="1"/>
</dbReference>
<sequence>MAPFYSRKTRTRVQRPMPALWLLASCAFLIPLPAVAQSFSPVAADDADTTLATTGGAMTGAATTGTAATGTQTTDPTTTASLIDDGPDAGPAVDDDLGRVNTREGTVDGLRSTLDPDRNDAPGIALGTFTLKPSLSQTINHETTKNGSSKESRSYLQTGLKGTLTSDWSRHQLTVTGEGTWQRNIGGEGATEPVANLDAELRLDISNETTGTLRAGYRFEREDSTDPNAISGASVQSGIDRYSLGAGVQRDFGILRGSAKVDFERYVYGSAELSDGTDLSLSDRDRNAGTVTARIGYELSPALIPFLEASVGRSVYDLRRDTLGFERSYDNYAGRAGLQVDLGEKMNGEIALGYETYRFKDSRLDDLSGLTVDSTFNWSPQRGTIVTYGVSTGIEPSTTAGESGALVYALNSGLTHELRSSLVARLSNSLTFRNYPSGSSSEDQKVWLAGAGLSWDMTRSLALTGDVSYERTMQTTGPSTNVAKIGVGLTLKR</sequence>
<feature type="signal peptide" evidence="2">
    <location>
        <begin position="1"/>
        <end position="36"/>
    </location>
</feature>
<feature type="compositionally biased region" description="Basic and acidic residues" evidence="1">
    <location>
        <begin position="142"/>
        <end position="153"/>
    </location>
</feature>
<dbReference type="InterPro" id="IPR011250">
    <property type="entry name" value="OMP/PagP_B-barrel"/>
</dbReference>
<feature type="region of interest" description="Disordered" evidence="1">
    <location>
        <begin position="57"/>
        <end position="121"/>
    </location>
</feature>
<name>A0A657LRI8_9HYPH</name>
<dbReference type="SUPFAM" id="SSF56925">
    <property type="entry name" value="OMPA-like"/>
    <property type="match status" value="1"/>
</dbReference>
<evidence type="ECO:0000256" key="2">
    <source>
        <dbReference type="SAM" id="SignalP"/>
    </source>
</evidence>
<feature type="compositionally biased region" description="Low complexity" evidence="1">
    <location>
        <begin position="57"/>
        <end position="80"/>
    </location>
</feature>
<feature type="chain" id="PRO_5024981914" description="Outer membrane beta-barrel protein" evidence="2">
    <location>
        <begin position="37"/>
        <end position="493"/>
    </location>
</feature>
<feature type="compositionally biased region" description="Basic and acidic residues" evidence="1">
    <location>
        <begin position="96"/>
        <end position="106"/>
    </location>
</feature>
<dbReference type="Proteomes" id="UP000182661">
    <property type="component" value="Unassembled WGS sequence"/>
</dbReference>
<keyword evidence="2" id="KW-0732">Signal</keyword>
<dbReference type="EMBL" id="LSRP01000097">
    <property type="protein sequence ID" value="OJF94508.1"/>
    <property type="molecule type" value="Genomic_DNA"/>
</dbReference>
<evidence type="ECO:0008006" key="5">
    <source>
        <dbReference type="Google" id="ProtNLM"/>
    </source>
</evidence>
<reference evidence="3 4" key="1">
    <citation type="submission" date="2016-02" db="EMBL/GenBank/DDBJ databases">
        <title>Genome sequencing of a beta-galactosidase producing bacteria Rhizobium sp. 59.</title>
        <authorList>
            <person name="Wang D."/>
            <person name="Kot W."/>
            <person name="Qin Y."/>
            <person name="Hansen L."/>
            <person name="Naqvi K."/>
            <person name="Rensing C."/>
        </authorList>
    </citation>
    <scope>NUCLEOTIDE SEQUENCE [LARGE SCALE GENOMIC DNA]</scope>
    <source>
        <strain evidence="3 4">59</strain>
    </source>
</reference>
<dbReference type="AlphaFoldDB" id="A0A657LRI8"/>